<proteinExistence type="predicted"/>
<keyword evidence="2" id="KW-0472">Membrane</keyword>
<keyword evidence="2" id="KW-0812">Transmembrane</keyword>
<evidence type="ECO:0000313" key="3">
    <source>
        <dbReference type="EMBL" id="RZF34533.1"/>
    </source>
</evidence>
<protein>
    <submittedName>
        <fullName evidence="3">Uncharacterized protein</fullName>
    </submittedName>
</protein>
<keyword evidence="4" id="KW-1185">Reference proteome</keyword>
<evidence type="ECO:0000256" key="1">
    <source>
        <dbReference type="SAM" id="MobiDB-lite"/>
    </source>
</evidence>
<comment type="caution">
    <text evidence="3">The sequence shown here is derived from an EMBL/GenBank/DDBJ whole genome shotgun (WGS) entry which is preliminary data.</text>
</comment>
<reference evidence="3 4" key="1">
    <citation type="journal article" date="2017" name="Gigascience">
        <title>Genome sequence of the small brown planthopper, Laodelphax striatellus.</title>
        <authorList>
            <person name="Zhu J."/>
            <person name="Jiang F."/>
            <person name="Wang X."/>
            <person name="Yang P."/>
            <person name="Bao Y."/>
            <person name="Zhao W."/>
            <person name="Wang W."/>
            <person name="Lu H."/>
            <person name="Wang Q."/>
            <person name="Cui N."/>
            <person name="Li J."/>
            <person name="Chen X."/>
            <person name="Luo L."/>
            <person name="Yu J."/>
            <person name="Kang L."/>
            <person name="Cui F."/>
        </authorList>
    </citation>
    <scope>NUCLEOTIDE SEQUENCE [LARGE SCALE GENOMIC DNA]</scope>
    <source>
        <strain evidence="3">Lst14</strain>
    </source>
</reference>
<feature type="compositionally biased region" description="Low complexity" evidence="1">
    <location>
        <begin position="166"/>
        <end position="192"/>
    </location>
</feature>
<evidence type="ECO:0000313" key="4">
    <source>
        <dbReference type="Proteomes" id="UP000291343"/>
    </source>
</evidence>
<sequence>MLPSLHSSISVSIIVVTSVLFILCFVEHVDGTVNYLIPATQTGGFVVKPIEQADGSLAYEISNAAKPGRQTSKEKATANHNRPNTRSGAANDQKQTSNALKAPPPSPLPATAPAPPDNNESPLQPPLSLDEPYADTDTEFVWPVKLASKYSNRPVTTPSALPLRLPSTLPVTGSPPSTVTSPVTPTSQTNPSATANSETLPTLPDLSADSSQSPAIISPADTPPALPDPSVDSSQSPAIISPADTLPALPDLSADSSQTQTPDTTGSIDQATAALPPRLPSSTS</sequence>
<feature type="region of interest" description="Disordered" evidence="1">
    <location>
        <begin position="63"/>
        <end position="132"/>
    </location>
</feature>
<keyword evidence="2" id="KW-1133">Transmembrane helix</keyword>
<dbReference type="AlphaFoldDB" id="A0A482WM31"/>
<feature type="region of interest" description="Disordered" evidence="1">
    <location>
        <begin position="152"/>
        <end position="284"/>
    </location>
</feature>
<feature type="compositionally biased region" description="Polar residues" evidence="1">
    <location>
        <begin position="78"/>
        <end position="98"/>
    </location>
</feature>
<gene>
    <name evidence="3" type="ORF">LSTR_LSTR013247</name>
</gene>
<feature type="compositionally biased region" description="Pro residues" evidence="1">
    <location>
        <begin position="102"/>
        <end position="116"/>
    </location>
</feature>
<dbReference type="InParanoid" id="A0A482WM31"/>
<feature type="compositionally biased region" description="Polar residues" evidence="1">
    <location>
        <begin position="254"/>
        <end position="270"/>
    </location>
</feature>
<evidence type="ECO:0000256" key="2">
    <source>
        <dbReference type="SAM" id="Phobius"/>
    </source>
</evidence>
<accession>A0A482WM31</accession>
<organism evidence="3 4">
    <name type="scientific">Laodelphax striatellus</name>
    <name type="common">Small brown planthopper</name>
    <name type="synonym">Delphax striatella</name>
    <dbReference type="NCBI Taxonomy" id="195883"/>
    <lineage>
        <taxon>Eukaryota</taxon>
        <taxon>Metazoa</taxon>
        <taxon>Ecdysozoa</taxon>
        <taxon>Arthropoda</taxon>
        <taxon>Hexapoda</taxon>
        <taxon>Insecta</taxon>
        <taxon>Pterygota</taxon>
        <taxon>Neoptera</taxon>
        <taxon>Paraneoptera</taxon>
        <taxon>Hemiptera</taxon>
        <taxon>Auchenorrhyncha</taxon>
        <taxon>Fulgoroidea</taxon>
        <taxon>Delphacidae</taxon>
        <taxon>Criomorphinae</taxon>
        <taxon>Laodelphax</taxon>
    </lineage>
</organism>
<name>A0A482WM31_LAOST</name>
<dbReference type="EMBL" id="QKKF02031235">
    <property type="protein sequence ID" value="RZF34533.1"/>
    <property type="molecule type" value="Genomic_DNA"/>
</dbReference>
<feature type="transmembrane region" description="Helical" evidence="2">
    <location>
        <begin position="6"/>
        <end position="26"/>
    </location>
</feature>
<dbReference type="Proteomes" id="UP000291343">
    <property type="component" value="Unassembled WGS sequence"/>
</dbReference>